<dbReference type="Proteomes" id="UP000682811">
    <property type="component" value="Unassembled WGS sequence"/>
</dbReference>
<organism evidence="1 2">
    <name type="scientific">Paenibacillus azoreducens</name>
    <dbReference type="NCBI Taxonomy" id="116718"/>
    <lineage>
        <taxon>Bacteria</taxon>
        <taxon>Bacillati</taxon>
        <taxon>Bacillota</taxon>
        <taxon>Bacilli</taxon>
        <taxon>Bacillales</taxon>
        <taxon>Paenibacillaceae</taxon>
        <taxon>Paenibacillus</taxon>
    </lineage>
</organism>
<dbReference type="RefSeq" id="WP_212980002.1">
    <property type="nucleotide sequence ID" value="NZ_AP025343.1"/>
</dbReference>
<gene>
    <name evidence="1" type="ORF">J34TS1_42910</name>
</gene>
<keyword evidence="2" id="KW-1185">Reference proteome</keyword>
<comment type="caution">
    <text evidence="1">The sequence shown here is derived from an EMBL/GenBank/DDBJ whole genome shotgun (WGS) entry which is preliminary data.</text>
</comment>
<evidence type="ECO:0008006" key="3">
    <source>
        <dbReference type="Google" id="ProtNLM"/>
    </source>
</evidence>
<proteinExistence type="predicted"/>
<dbReference type="AlphaFoldDB" id="A0A920CQ85"/>
<sequence>MKFSEVDGASWQELQPYFDTCLIPYTGLTGGENPMEATAALERLRDFLDLAEIPFKGRIITYPAFQYGLQEDLSLLNEICKQIKSTGFRHVIVMSADCGLPESDLPEVDLILALPEFKGLEGKELGAMIQAKIQTLWKSEQSVKL</sequence>
<reference evidence="1 2" key="1">
    <citation type="submission" date="2021-03" db="EMBL/GenBank/DDBJ databases">
        <title>Antimicrobial resistance genes in bacteria isolated from Japanese honey, and their potential for conferring macrolide and lincosamide resistance in the American foulbrood pathogen Paenibacillus larvae.</title>
        <authorList>
            <person name="Okamoto M."/>
            <person name="Kumagai M."/>
            <person name="Kanamori H."/>
            <person name="Takamatsu D."/>
        </authorList>
    </citation>
    <scope>NUCLEOTIDE SEQUENCE [LARGE SCALE GENOMIC DNA]</scope>
    <source>
        <strain evidence="1 2">J34TS1</strain>
    </source>
</reference>
<dbReference type="EMBL" id="BORT01000022">
    <property type="protein sequence ID" value="GIO49526.1"/>
    <property type="molecule type" value="Genomic_DNA"/>
</dbReference>
<dbReference type="InterPro" id="IPR019615">
    <property type="entry name" value="DUF2487"/>
</dbReference>
<accession>A0A920CQ85</accession>
<evidence type="ECO:0000313" key="1">
    <source>
        <dbReference type="EMBL" id="GIO49526.1"/>
    </source>
</evidence>
<name>A0A920CQ85_9BACL</name>
<dbReference type="Pfam" id="PF10673">
    <property type="entry name" value="DUF2487"/>
    <property type="match status" value="1"/>
</dbReference>
<evidence type="ECO:0000313" key="2">
    <source>
        <dbReference type="Proteomes" id="UP000682811"/>
    </source>
</evidence>
<protein>
    <recommendedName>
        <fullName evidence="3">DUF2487 family protein</fullName>
    </recommendedName>
</protein>